<dbReference type="PANTHER" id="PTHR33659">
    <property type="entry name" value="PROTEIN, PUTATIVE-RELATED-RELATED"/>
    <property type="match status" value="1"/>
</dbReference>
<keyword evidence="1" id="KW-1133">Transmembrane helix</keyword>
<name>A0AA38W2B1_9ASTR</name>
<evidence type="ECO:0000313" key="2">
    <source>
        <dbReference type="EMBL" id="KAJ9543767.1"/>
    </source>
</evidence>
<dbReference type="EMBL" id="JARYMX010000006">
    <property type="protein sequence ID" value="KAJ9543767.1"/>
    <property type="molecule type" value="Genomic_DNA"/>
</dbReference>
<sequence>MQAQNKLDKLMAQFSIVKKASMIAVVAVALTAASTVSAQGPAPSPDAGAAFSVPASGVMIATSLLVSFVALLKN</sequence>
<keyword evidence="1" id="KW-0812">Transmembrane</keyword>
<evidence type="ECO:0000313" key="3">
    <source>
        <dbReference type="Proteomes" id="UP001172457"/>
    </source>
</evidence>
<dbReference type="PANTHER" id="PTHR33659:SF11">
    <property type="entry name" value="TRANSMEMBRANE PROTEIN"/>
    <property type="match status" value="1"/>
</dbReference>
<reference evidence="2" key="1">
    <citation type="submission" date="2023-03" db="EMBL/GenBank/DDBJ databases">
        <title>Chromosome-scale reference genome and RAD-based genetic map of yellow starthistle (Centaurea solstitialis) reveal putative structural variation and QTLs associated with invader traits.</title>
        <authorList>
            <person name="Reatini B."/>
            <person name="Cang F.A."/>
            <person name="Jiang Q."/>
            <person name="Mckibben M.T.W."/>
            <person name="Barker M.S."/>
            <person name="Rieseberg L.H."/>
            <person name="Dlugosch K.M."/>
        </authorList>
    </citation>
    <scope>NUCLEOTIDE SEQUENCE</scope>
    <source>
        <strain evidence="2">CAN-66</strain>
        <tissue evidence="2">Leaf</tissue>
    </source>
</reference>
<dbReference type="Proteomes" id="UP001172457">
    <property type="component" value="Chromosome 6"/>
</dbReference>
<feature type="transmembrane region" description="Helical" evidence="1">
    <location>
        <begin position="48"/>
        <end position="72"/>
    </location>
</feature>
<organism evidence="2 3">
    <name type="scientific">Centaurea solstitialis</name>
    <name type="common">yellow star-thistle</name>
    <dbReference type="NCBI Taxonomy" id="347529"/>
    <lineage>
        <taxon>Eukaryota</taxon>
        <taxon>Viridiplantae</taxon>
        <taxon>Streptophyta</taxon>
        <taxon>Embryophyta</taxon>
        <taxon>Tracheophyta</taxon>
        <taxon>Spermatophyta</taxon>
        <taxon>Magnoliopsida</taxon>
        <taxon>eudicotyledons</taxon>
        <taxon>Gunneridae</taxon>
        <taxon>Pentapetalae</taxon>
        <taxon>asterids</taxon>
        <taxon>campanulids</taxon>
        <taxon>Asterales</taxon>
        <taxon>Asteraceae</taxon>
        <taxon>Carduoideae</taxon>
        <taxon>Cardueae</taxon>
        <taxon>Centaureinae</taxon>
        <taxon>Centaurea</taxon>
    </lineage>
</organism>
<keyword evidence="3" id="KW-1185">Reference proteome</keyword>
<keyword evidence="1" id="KW-0472">Membrane</keyword>
<protein>
    <submittedName>
        <fullName evidence="2">Uncharacterized protein</fullName>
    </submittedName>
</protein>
<comment type="caution">
    <text evidence="2">The sequence shown here is derived from an EMBL/GenBank/DDBJ whole genome shotgun (WGS) entry which is preliminary data.</text>
</comment>
<accession>A0AA38W2B1</accession>
<proteinExistence type="predicted"/>
<dbReference type="AlphaFoldDB" id="A0AA38W2B1"/>
<evidence type="ECO:0000256" key="1">
    <source>
        <dbReference type="SAM" id="Phobius"/>
    </source>
</evidence>
<gene>
    <name evidence="2" type="ORF">OSB04_023474</name>
</gene>